<dbReference type="Gene3D" id="2.40.10.10">
    <property type="entry name" value="Trypsin-like serine proteases"/>
    <property type="match status" value="1"/>
</dbReference>
<dbReference type="InterPro" id="IPR033116">
    <property type="entry name" value="TRYPSIN_SER"/>
</dbReference>
<evidence type="ECO:0000256" key="8">
    <source>
        <dbReference type="ARBA" id="ARBA00024195"/>
    </source>
</evidence>
<dbReference type="PROSITE" id="PS00135">
    <property type="entry name" value="TRYPSIN_SER"/>
    <property type="match status" value="1"/>
</dbReference>
<dbReference type="AlphaFoldDB" id="A0A6A4JSE6"/>
<evidence type="ECO:0000256" key="3">
    <source>
        <dbReference type="ARBA" id="ARBA00022729"/>
    </source>
</evidence>
<evidence type="ECO:0000256" key="4">
    <source>
        <dbReference type="ARBA" id="ARBA00022801"/>
    </source>
</evidence>
<dbReference type="InterPro" id="IPR001314">
    <property type="entry name" value="Peptidase_S1A"/>
</dbReference>
<sequence>MQAVVAAFLLGAALVFADDSSEWGLGGGNVQTNCTCGYTNKNGGRIVGGRQTLVNEYPLIAGIVNRGRPDFIFCGGTIITERHVLTASHCKPERSSQLLSVVLAEHKVSSKTESRTTIIDVTQFITHEQYNLKKNTEHDVALLVLASKIPFGKTIGPACFPKANLNVVGQKIRVVGWGALYSDGPQPDVLQKVDLDVQPTSACSKVYKGITEGQLCTYTLKKDACQGDSGGPVIWRDPGTNRYTVVGIVSYGYGCARPGAPGVNTKVSAYRDWILQKIQQTVPGAATCQNNSLRSCDDAPDDFLLRIHFLVHSFFHDSSSWSTSADSRRKSEHKARKIVFIWARETLVDEAASMVFDELARVHWLRLNGYWRQSTGLPTGLV</sequence>
<dbReference type="InterPro" id="IPR051487">
    <property type="entry name" value="Ser/Thr_Proteases_Immune/Dev"/>
</dbReference>
<dbReference type="GO" id="GO:0006508">
    <property type="term" value="P:proteolysis"/>
    <property type="evidence" value="ECO:0007669"/>
    <property type="project" value="UniProtKB-KW"/>
</dbReference>
<dbReference type="OrthoDB" id="6380398at2759"/>
<reference evidence="12" key="1">
    <citation type="journal article" date="2021" name="Mol. Ecol. Resour.">
        <title>Apolygus lucorum genome provides insights into omnivorousness and mesophyll feeding.</title>
        <authorList>
            <person name="Liu Y."/>
            <person name="Liu H."/>
            <person name="Wang H."/>
            <person name="Huang T."/>
            <person name="Liu B."/>
            <person name="Yang B."/>
            <person name="Yin L."/>
            <person name="Li B."/>
            <person name="Zhang Y."/>
            <person name="Zhang S."/>
            <person name="Jiang F."/>
            <person name="Zhang X."/>
            <person name="Ren Y."/>
            <person name="Wang B."/>
            <person name="Wang S."/>
            <person name="Lu Y."/>
            <person name="Wu K."/>
            <person name="Fan W."/>
            <person name="Wang G."/>
        </authorList>
    </citation>
    <scope>NUCLEOTIDE SEQUENCE</scope>
    <source>
        <strain evidence="12">12Hb</strain>
    </source>
</reference>
<dbReference type="InterPro" id="IPR043504">
    <property type="entry name" value="Peptidase_S1_PA_chymotrypsin"/>
</dbReference>
<dbReference type="Pfam" id="PF00089">
    <property type="entry name" value="Trypsin"/>
    <property type="match status" value="1"/>
</dbReference>
<dbReference type="InterPro" id="IPR009003">
    <property type="entry name" value="Peptidase_S1_PA"/>
</dbReference>
<dbReference type="Proteomes" id="UP000466442">
    <property type="component" value="Unassembled WGS sequence"/>
</dbReference>
<dbReference type="SMART" id="SM00020">
    <property type="entry name" value="Tryp_SPc"/>
    <property type="match status" value="1"/>
</dbReference>
<dbReference type="PROSITE" id="PS00134">
    <property type="entry name" value="TRYPSIN_HIS"/>
    <property type="match status" value="1"/>
</dbReference>
<evidence type="ECO:0000313" key="13">
    <source>
        <dbReference type="Proteomes" id="UP000466442"/>
    </source>
</evidence>
<dbReference type="EMBL" id="WIXP02000002">
    <property type="protein sequence ID" value="KAF6214262.1"/>
    <property type="molecule type" value="Genomic_DNA"/>
</dbReference>
<dbReference type="PRINTS" id="PR00722">
    <property type="entry name" value="CHYMOTRYPSIN"/>
</dbReference>
<dbReference type="EC" id="3.4.21.84" evidence="10"/>
<dbReference type="GO" id="GO:0004252">
    <property type="term" value="F:serine-type endopeptidase activity"/>
    <property type="evidence" value="ECO:0007669"/>
    <property type="project" value="InterPro"/>
</dbReference>
<comment type="caution">
    <text evidence="12">The sequence shown here is derived from an EMBL/GenBank/DDBJ whole genome shotgun (WGS) entry which is preliminary data.</text>
</comment>
<name>A0A6A4JSE6_APOLU</name>
<keyword evidence="13" id="KW-1185">Reference proteome</keyword>
<keyword evidence="3" id="KW-0732">Signal</keyword>
<evidence type="ECO:0000256" key="7">
    <source>
        <dbReference type="ARBA" id="ARBA00023157"/>
    </source>
</evidence>
<proteinExistence type="inferred from homology"/>
<dbReference type="PANTHER" id="PTHR24256">
    <property type="entry name" value="TRYPTASE-RELATED"/>
    <property type="match status" value="1"/>
</dbReference>
<keyword evidence="4" id="KW-0378">Hydrolase</keyword>
<evidence type="ECO:0000256" key="2">
    <source>
        <dbReference type="ARBA" id="ARBA00022670"/>
    </source>
</evidence>
<keyword evidence="5" id="KW-0353">Hemolymph clotting</keyword>
<accession>A0A6A4JSE6</accession>
<dbReference type="CDD" id="cd00190">
    <property type="entry name" value="Tryp_SPc"/>
    <property type="match status" value="1"/>
</dbReference>
<protein>
    <recommendedName>
        <fullName evidence="10">limulus clotting factor C</fullName>
        <ecNumber evidence="10">3.4.21.84</ecNumber>
    </recommendedName>
</protein>
<comment type="catalytic activity">
    <reaction evidence="9">
        <text>Selective cleavage of 103-Arg-|-Ser-104 and 124-Ile-|-Ile-125 bonds in Limulus clotting factor B to form activated factor B. Cleavage of -Pro-Arg-|-Xaa- bonds in synthetic substrates.</text>
        <dbReference type="EC" id="3.4.21.84"/>
    </reaction>
</comment>
<keyword evidence="7" id="KW-1015">Disulfide bond</keyword>
<dbReference type="InterPro" id="IPR018114">
    <property type="entry name" value="TRYPSIN_HIS"/>
</dbReference>
<comment type="similarity">
    <text evidence="8">Belongs to the peptidase S1 family. CLIP subfamily.</text>
</comment>
<keyword evidence="2" id="KW-0645">Protease</keyword>
<keyword evidence="1" id="KW-0768">Sushi</keyword>
<organism evidence="12 13">
    <name type="scientific">Apolygus lucorum</name>
    <name type="common">Small green plant bug</name>
    <name type="synonym">Lygocoris lucorum</name>
    <dbReference type="NCBI Taxonomy" id="248454"/>
    <lineage>
        <taxon>Eukaryota</taxon>
        <taxon>Metazoa</taxon>
        <taxon>Ecdysozoa</taxon>
        <taxon>Arthropoda</taxon>
        <taxon>Hexapoda</taxon>
        <taxon>Insecta</taxon>
        <taxon>Pterygota</taxon>
        <taxon>Neoptera</taxon>
        <taxon>Paraneoptera</taxon>
        <taxon>Hemiptera</taxon>
        <taxon>Heteroptera</taxon>
        <taxon>Panheteroptera</taxon>
        <taxon>Cimicomorpha</taxon>
        <taxon>Miridae</taxon>
        <taxon>Mirini</taxon>
        <taxon>Apolygus</taxon>
    </lineage>
</organism>
<evidence type="ECO:0000259" key="11">
    <source>
        <dbReference type="PROSITE" id="PS50240"/>
    </source>
</evidence>
<evidence type="ECO:0000256" key="1">
    <source>
        <dbReference type="ARBA" id="ARBA00022659"/>
    </source>
</evidence>
<feature type="domain" description="Peptidase S1" evidence="11">
    <location>
        <begin position="46"/>
        <end position="279"/>
    </location>
</feature>
<dbReference type="GO" id="GO:0042381">
    <property type="term" value="P:hemolymph coagulation"/>
    <property type="evidence" value="ECO:0007669"/>
    <property type="project" value="UniProtKB-KW"/>
</dbReference>
<keyword evidence="6" id="KW-0720">Serine protease</keyword>
<evidence type="ECO:0000256" key="6">
    <source>
        <dbReference type="ARBA" id="ARBA00022825"/>
    </source>
</evidence>
<dbReference type="PROSITE" id="PS50240">
    <property type="entry name" value="TRYPSIN_DOM"/>
    <property type="match status" value="1"/>
</dbReference>
<evidence type="ECO:0000256" key="9">
    <source>
        <dbReference type="ARBA" id="ARBA00052079"/>
    </source>
</evidence>
<evidence type="ECO:0000313" key="12">
    <source>
        <dbReference type="EMBL" id="KAF6214262.1"/>
    </source>
</evidence>
<dbReference type="InterPro" id="IPR001254">
    <property type="entry name" value="Trypsin_dom"/>
</dbReference>
<evidence type="ECO:0000256" key="5">
    <source>
        <dbReference type="ARBA" id="ARBA00022820"/>
    </source>
</evidence>
<evidence type="ECO:0000256" key="10">
    <source>
        <dbReference type="ARBA" id="ARBA00066707"/>
    </source>
</evidence>
<dbReference type="SUPFAM" id="SSF50494">
    <property type="entry name" value="Trypsin-like serine proteases"/>
    <property type="match status" value="1"/>
</dbReference>
<dbReference type="FunFam" id="2.40.10.10:FF:000120">
    <property type="entry name" value="Putative serine protease"/>
    <property type="match status" value="1"/>
</dbReference>
<gene>
    <name evidence="12" type="ORF">GE061_009002</name>
</gene>